<dbReference type="EMBL" id="CP002608">
    <property type="protein sequence ID" value="AEB41882.1"/>
    <property type="molecule type" value="Genomic_DNA"/>
</dbReference>
<name>A0AA34RDW6_CHLPE</name>
<evidence type="ECO:0000313" key="1">
    <source>
        <dbReference type="EMBL" id="AEB41882.1"/>
    </source>
</evidence>
<protein>
    <submittedName>
        <fullName evidence="1">Uncharacterized protein</fullName>
    </submittedName>
</protein>
<proteinExistence type="predicted"/>
<evidence type="ECO:0000313" key="2">
    <source>
        <dbReference type="Proteomes" id="UP000008305"/>
    </source>
</evidence>
<reference evidence="1 2" key="1">
    <citation type="journal article" date="2011" name="J. Bacteriol.">
        <title>Genome sequence of the obligate intracellular animal pathogen Chlamydia pecorum E58.</title>
        <authorList>
            <person name="Mojica S."/>
            <person name="Huot Creasy H."/>
            <person name="Daugherty S."/>
            <person name="Read T.D."/>
            <person name="Kim T."/>
            <person name="Kaltenboeck B."/>
            <person name="Bavoil P."/>
            <person name="Myers G.S."/>
        </authorList>
    </citation>
    <scope>NUCLEOTIDE SEQUENCE [LARGE SCALE GENOMIC DNA]</scope>
    <source>
        <strain evidence="1 2">E58</strain>
    </source>
</reference>
<gene>
    <name evidence="1" type="ordered locus">G5S_0955</name>
</gene>
<sequence>MKPQALVSQVYAFNIALETGYLQEKLVLPISNRFSRLK</sequence>
<accession>A0AA34RDW6</accession>
<dbReference type="KEGG" id="cpm:G5S_0955"/>
<dbReference type="Proteomes" id="UP000008305">
    <property type="component" value="Chromosome"/>
</dbReference>
<dbReference type="AlphaFoldDB" id="A0AA34RDW6"/>
<keyword evidence="2" id="KW-1185">Reference proteome</keyword>
<organism evidence="1 2">
    <name type="scientific">Chlamydia pecorum (strain ATCC VR-628 / DSM 29919 / E58)</name>
    <name type="common">Chlamydophila pecorum</name>
    <dbReference type="NCBI Taxonomy" id="331635"/>
    <lineage>
        <taxon>Bacteria</taxon>
        <taxon>Pseudomonadati</taxon>
        <taxon>Chlamydiota</taxon>
        <taxon>Chlamydiia</taxon>
        <taxon>Chlamydiales</taxon>
        <taxon>Chlamydiaceae</taxon>
        <taxon>Chlamydia/Chlamydophila group</taxon>
        <taxon>Chlamydia</taxon>
    </lineage>
</organism>